<accession>A0A1F6PA96</accession>
<evidence type="ECO:0000313" key="3">
    <source>
        <dbReference type="EMBL" id="OGH92873.1"/>
    </source>
</evidence>
<gene>
    <name evidence="3" type="ORF">A2563_04380</name>
</gene>
<dbReference type="InterPro" id="IPR001509">
    <property type="entry name" value="Epimerase_deHydtase"/>
</dbReference>
<dbReference type="SUPFAM" id="SSF51735">
    <property type="entry name" value="NAD(P)-binding Rossmann-fold domains"/>
    <property type="match status" value="1"/>
</dbReference>
<evidence type="ECO:0000256" key="1">
    <source>
        <dbReference type="ARBA" id="ARBA00007637"/>
    </source>
</evidence>
<comment type="caution">
    <text evidence="3">The sequence shown here is derived from an EMBL/GenBank/DDBJ whole genome shotgun (WGS) entry which is preliminary data.</text>
</comment>
<reference evidence="3 4" key="1">
    <citation type="journal article" date="2016" name="Nat. Commun.">
        <title>Thousands of microbial genomes shed light on interconnected biogeochemical processes in an aquifer system.</title>
        <authorList>
            <person name="Anantharaman K."/>
            <person name="Brown C.T."/>
            <person name="Hug L.A."/>
            <person name="Sharon I."/>
            <person name="Castelle C.J."/>
            <person name="Probst A.J."/>
            <person name="Thomas B.C."/>
            <person name="Singh A."/>
            <person name="Wilkins M.J."/>
            <person name="Karaoz U."/>
            <person name="Brodie E.L."/>
            <person name="Williams K.H."/>
            <person name="Hubbard S.S."/>
            <person name="Banfield J.F."/>
        </authorList>
    </citation>
    <scope>NUCLEOTIDE SEQUENCE [LARGE SCALE GENOMIC DNA]</scope>
</reference>
<evidence type="ECO:0000313" key="4">
    <source>
        <dbReference type="Proteomes" id="UP000176634"/>
    </source>
</evidence>
<dbReference type="Proteomes" id="UP000176634">
    <property type="component" value="Unassembled WGS sequence"/>
</dbReference>
<dbReference type="InterPro" id="IPR036291">
    <property type="entry name" value="NAD(P)-bd_dom_sf"/>
</dbReference>
<dbReference type="Gene3D" id="3.40.50.720">
    <property type="entry name" value="NAD(P)-binding Rossmann-like Domain"/>
    <property type="match status" value="1"/>
</dbReference>
<dbReference type="AlphaFoldDB" id="A0A1F6PA96"/>
<dbReference type="PANTHER" id="PTHR43000">
    <property type="entry name" value="DTDP-D-GLUCOSE 4,6-DEHYDRATASE-RELATED"/>
    <property type="match status" value="1"/>
</dbReference>
<feature type="domain" description="NAD-dependent epimerase/dehydratase" evidence="2">
    <location>
        <begin position="11"/>
        <end position="249"/>
    </location>
</feature>
<protein>
    <recommendedName>
        <fullName evidence="2">NAD-dependent epimerase/dehydratase domain-containing protein</fullName>
    </recommendedName>
</protein>
<dbReference type="Pfam" id="PF01370">
    <property type="entry name" value="Epimerase"/>
    <property type="match status" value="1"/>
</dbReference>
<evidence type="ECO:0000259" key="2">
    <source>
        <dbReference type="Pfam" id="PF01370"/>
    </source>
</evidence>
<dbReference type="STRING" id="1798705.A2563_04380"/>
<sequence>MQKNFWYGKRVLVTGGEGFLASHLVKQLIDVGACVTTTVRHARPLNTLNLIQKGPKKSASPDVEHSDLLDFFALRRICDRHQIDTIFHLAASAIVSDAANSPMSTIENNVVGTLNILEVARINHIPRVVIASTDKSYGDHANDNLEKLPYRENYALRGLDVYSASKVCADVLSQTYSYQFKLPVVVLRPCNMYGPADLNFSRLIPRTIMCLLSGRAPHINAGNADVLREYMYIEDVVQGYLLAAEKVSDIYGENNQNMPKHGKETYGWAAFNLGSYTEKDLQNISKCDKIRSVTTVIDMLRKKIKNIEPVVKAKAANFIEIPDQYLDGGKLGKLGFKPKVNFEQGIDKTISWYKEHFDDLSGLAERYIAN</sequence>
<dbReference type="EMBL" id="MFRA01000005">
    <property type="protein sequence ID" value="OGH92873.1"/>
    <property type="molecule type" value="Genomic_DNA"/>
</dbReference>
<name>A0A1F6PA96_9BACT</name>
<comment type="similarity">
    <text evidence="1">Belongs to the NAD(P)-dependent epimerase/dehydratase family.</text>
</comment>
<organism evidence="3 4">
    <name type="scientific">Candidatus Magasanikbacteria bacterium RIFOXYD1_FULL_40_23</name>
    <dbReference type="NCBI Taxonomy" id="1798705"/>
    <lineage>
        <taxon>Bacteria</taxon>
        <taxon>Candidatus Magasanikiibacteriota</taxon>
    </lineage>
</organism>
<proteinExistence type="inferred from homology"/>